<organism evidence="2 3">
    <name type="scientific">Bauldia litoralis</name>
    <dbReference type="NCBI Taxonomy" id="665467"/>
    <lineage>
        <taxon>Bacteria</taxon>
        <taxon>Pseudomonadati</taxon>
        <taxon>Pseudomonadota</taxon>
        <taxon>Alphaproteobacteria</taxon>
        <taxon>Hyphomicrobiales</taxon>
        <taxon>Kaistiaceae</taxon>
        <taxon>Bauldia</taxon>
    </lineage>
</organism>
<feature type="transmembrane region" description="Helical" evidence="1">
    <location>
        <begin position="31"/>
        <end position="52"/>
    </location>
</feature>
<gene>
    <name evidence="2" type="ORF">SAMN02982931_00346</name>
</gene>
<dbReference type="EMBL" id="FMXQ01000001">
    <property type="protein sequence ID" value="SDB05097.1"/>
    <property type="molecule type" value="Genomic_DNA"/>
</dbReference>
<keyword evidence="3" id="KW-1185">Reference proteome</keyword>
<feature type="transmembrane region" description="Helical" evidence="1">
    <location>
        <begin position="127"/>
        <end position="150"/>
    </location>
</feature>
<feature type="transmembrane region" description="Helical" evidence="1">
    <location>
        <begin position="96"/>
        <end position="115"/>
    </location>
</feature>
<evidence type="ECO:0000313" key="3">
    <source>
        <dbReference type="Proteomes" id="UP000199071"/>
    </source>
</evidence>
<proteinExistence type="predicted"/>
<accession>A0A1G6A9J4</accession>
<evidence type="ECO:0008006" key="4">
    <source>
        <dbReference type="Google" id="ProtNLM"/>
    </source>
</evidence>
<feature type="transmembrane region" description="Helical" evidence="1">
    <location>
        <begin position="64"/>
        <end position="84"/>
    </location>
</feature>
<dbReference type="AlphaFoldDB" id="A0A1G6A9J4"/>
<dbReference type="STRING" id="665467.SAMN02982931_00346"/>
<keyword evidence="1" id="KW-0472">Membrane</keyword>
<dbReference type="Proteomes" id="UP000199071">
    <property type="component" value="Unassembled WGS sequence"/>
</dbReference>
<protein>
    <recommendedName>
        <fullName evidence="4">DUF2214 domain-containing protein</fullName>
    </recommendedName>
</protein>
<evidence type="ECO:0000313" key="2">
    <source>
        <dbReference type="EMBL" id="SDB05097.1"/>
    </source>
</evidence>
<name>A0A1G6A9J4_9HYPH</name>
<keyword evidence="1" id="KW-1133">Transmembrane helix</keyword>
<evidence type="ECO:0000256" key="1">
    <source>
        <dbReference type="SAM" id="Phobius"/>
    </source>
</evidence>
<sequence length="153" mass="16231">MESLLVAIGSSDIAAFIRGSRWVYPLINATHILGVSLAVGTIIVLDARIFGIGRSVPLSTVARFLIPFTVTGILLAVAAGLLLFSVKPHDYAGNPVFQLKMALLVLALANATLLRRRSLHRAEADRVLIIGGAASLVLWTGVLFCGRLIAFVG</sequence>
<reference evidence="2 3" key="1">
    <citation type="submission" date="2016-10" db="EMBL/GenBank/DDBJ databases">
        <authorList>
            <person name="de Groot N.N."/>
        </authorList>
    </citation>
    <scope>NUCLEOTIDE SEQUENCE [LARGE SCALE GENOMIC DNA]</scope>
    <source>
        <strain evidence="2 3">ATCC 35022</strain>
    </source>
</reference>
<keyword evidence="1" id="KW-0812">Transmembrane</keyword>